<feature type="transmembrane region" description="Helical" evidence="8">
    <location>
        <begin position="288"/>
        <end position="309"/>
    </location>
</feature>
<feature type="transmembrane region" description="Helical" evidence="8">
    <location>
        <begin position="246"/>
        <end position="268"/>
    </location>
</feature>
<feature type="transmembrane region" description="Helical" evidence="8">
    <location>
        <begin position="221"/>
        <end position="240"/>
    </location>
</feature>
<feature type="transmembrane region" description="Helical" evidence="8">
    <location>
        <begin position="83"/>
        <end position="103"/>
    </location>
</feature>
<dbReference type="EMBL" id="JBHSPR010000085">
    <property type="protein sequence ID" value="MFC6023244.1"/>
    <property type="molecule type" value="Genomic_DNA"/>
</dbReference>
<keyword evidence="7 8" id="KW-0472">Membrane</keyword>
<feature type="transmembrane region" description="Helical" evidence="8">
    <location>
        <begin position="142"/>
        <end position="164"/>
    </location>
</feature>
<accession>A0ABW1KQK3</accession>
<sequence length="420" mass="43105">MGTPRTAARTGRAGSVTLLLLLGTLTAVGPLSLDMYLPAFPDMTTDLAATQAEVQLSLTTFLLGLALGQLVSGPLSDRWGRRWPVLIGVAAYTVFSLLCAFAPSAESLAALRLAQGVASGTGVVVARAIVRDLYSGVAAAKYFSRLILIFGVAPVAAPALGNLVLRFGSWQVVFIALAVIGALLLAAVAWWLPETLPAQRRNTAGPRGTARAMWALLTDRIYLGYVLTQGLAFAALFAYISGSSFVVQNVFALSAGWFTLIFGVNAAAMTAVGQLNARMLDRFSTRRLLGTALLASLVAAAVLLVGAVAHNLPAVVAALFVFVACVGMTLPNGLALALDRHPGHAGTAAAVLGALQLAIAAAIAPLTGLGPDDSATPMAAVVLGSTALSVLVVFTIARGRTPADPEPTRRPSPSASVVSG</sequence>
<keyword evidence="11" id="KW-1185">Reference proteome</keyword>
<dbReference type="CDD" id="cd17320">
    <property type="entry name" value="MFS_MdfA_MDR_like"/>
    <property type="match status" value="1"/>
</dbReference>
<feature type="transmembrane region" description="Helical" evidence="8">
    <location>
        <begin position="54"/>
        <end position="71"/>
    </location>
</feature>
<comment type="similarity">
    <text evidence="2">Belongs to the major facilitator superfamily. Bcr/CmlA family.</text>
</comment>
<keyword evidence="3" id="KW-0813">Transport</keyword>
<evidence type="ECO:0000313" key="10">
    <source>
        <dbReference type="EMBL" id="MFC6023244.1"/>
    </source>
</evidence>
<dbReference type="Proteomes" id="UP001596203">
    <property type="component" value="Unassembled WGS sequence"/>
</dbReference>
<comment type="subcellular location">
    <subcellularLocation>
        <location evidence="1">Cell membrane</location>
        <topology evidence="1">Multi-pass membrane protein</topology>
    </subcellularLocation>
</comment>
<dbReference type="Gene3D" id="1.20.1720.10">
    <property type="entry name" value="Multidrug resistance protein D"/>
    <property type="match status" value="1"/>
</dbReference>
<dbReference type="SUPFAM" id="SSF103473">
    <property type="entry name" value="MFS general substrate transporter"/>
    <property type="match status" value="1"/>
</dbReference>
<keyword evidence="5 8" id="KW-0812">Transmembrane</keyword>
<evidence type="ECO:0000256" key="4">
    <source>
        <dbReference type="ARBA" id="ARBA00022475"/>
    </source>
</evidence>
<feature type="transmembrane region" description="Helical" evidence="8">
    <location>
        <begin position="378"/>
        <end position="397"/>
    </location>
</feature>
<keyword evidence="4" id="KW-1003">Cell membrane</keyword>
<feature type="transmembrane region" description="Helical" evidence="8">
    <location>
        <begin position="170"/>
        <end position="192"/>
    </location>
</feature>
<keyword evidence="6 8" id="KW-1133">Transmembrane helix</keyword>
<feature type="transmembrane region" description="Helical" evidence="8">
    <location>
        <begin position="109"/>
        <end position="130"/>
    </location>
</feature>
<evidence type="ECO:0000313" key="11">
    <source>
        <dbReference type="Proteomes" id="UP001596203"/>
    </source>
</evidence>
<protein>
    <submittedName>
        <fullName evidence="10">Multidrug effflux MFS transporter</fullName>
    </submittedName>
</protein>
<dbReference type="PANTHER" id="PTHR23502:SF132">
    <property type="entry name" value="POLYAMINE TRANSPORTER 2-RELATED"/>
    <property type="match status" value="1"/>
</dbReference>
<dbReference type="NCBIfam" id="TIGR00710">
    <property type="entry name" value="efflux_Bcr_CflA"/>
    <property type="match status" value="1"/>
</dbReference>
<dbReference type="RefSeq" id="WP_377433282.1">
    <property type="nucleotide sequence ID" value="NZ_JBHSPR010000085.1"/>
</dbReference>
<dbReference type="PANTHER" id="PTHR23502">
    <property type="entry name" value="MAJOR FACILITATOR SUPERFAMILY"/>
    <property type="match status" value="1"/>
</dbReference>
<evidence type="ECO:0000256" key="6">
    <source>
        <dbReference type="ARBA" id="ARBA00022989"/>
    </source>
</evidence>
<dbReference type="PROSITE" id="PS00216">
    <property type="entry name" value="SUGAR_TRANSPORT_1"/>
    <property type="match status" value="1"/>
</dbReference>
<feature type="domain" description="Major facilitator superfamily (MFS) profile" evidence="9">
    <location>
        <begin position="18"/>
        <end position="402"/>
    </location>
</feature>
<feature type="transmembrane region" description="Helical" evidence="8">
    <location>
        <begin position="345"/>
        <end position="366"/>
    </location>
</feature>
<reference evidence="11" key="1">
    <citation type="journal article" date="2019" name="Int. J. Syst. Evol. Microbiol.">
        <title>The Global Catalogue of Microorganisms (GCM) 10K type strain sequencing project: providing services to taxonomists for standard genome sequencing and annotation.</title>
        <authorList>
            <consortium name="The Broad Institute Genomics Platform"/>
            <consortium name="The Broad Institute Genome Sequencing Center for Infectious Disease"/>
            <person name="Wu L."/>
            <person name="Ma J."/>
        </authorList>
    </citation>
    <scope>NUCLEOTIDE SEQUENCE [LARGE SCALE GENOMIC DNA]</scope>
    <source>
        <strain evidence="11">ZS-35-S2</strain>
    </source>
</reference>
<evidence type="ECO:0000256" key="1">
    <source>
        <dbReference type="ARBA" id="ARBA00004651"/>
    </source>
</evidence>
<gene>
    <name evidence="10" type="ORF">ACFP2T_44720</name>
</gene>
<dbReference type="InterPro" id="IPR004812">
    <property type="entry name" value="Efflux_drug-R_Bcr/CmlA"/>
</dbReference>
<dbReference type="InterPro" id="IPR005829">
    <property type="entry name" value="Sugar_transporter_CS"/>
</dbReference>
<dbReference type="Pfam" id="PF07690">
    <property type="entry name" value="MFS_1"/>
    <property type="match status" value="1"/>
</dbReference>
<evidence type="ECO:0000256" key="5">
    <source>
        <dbReference type="ARBA" id="ARBA00022692"/>
    </source>
</evidence>
<evidence type="ECO:0000256" key="3">
    <source>
        <dbReference type="ARBA" id="ARBA00022448"/>
    </source>
</evidence>
<dbReference type="InterPro" id="IPR011701">
    <property type="entry name" value="MFS"/>
</dbReference>
<evidence type="ECO:0000256" key="2">
    <source>
        <dbReference type="ARBA" id="ARBA00006236"/>
    </source>
</evidence>
<dbReference type="PROSITE" id="PS50850">
    <property type="entry name" value="MFS"/>
    <property type="match status" value="1"/>
</dbReference>
<comment type="caution">
    <text evidence="10">The sequence shown here is derived from an EMBL/GenBank/DDBJ whole genome shotgun (WGS) entry which is preliminary data.</text>
</comment>
<evidence type="ECO:0000256" key="8">
    <source>
        <dbReference type="SAM" id="Phobius"/>
    </source>
</evidence>
<dbReference type="InterPro" id="IPR020846">
    <property type="entry name" value="MFS_dom"/>
</dbReference>
<evidence type="ECO:0000259" key="9">
    <source>
        <dbReference type="PROSITE" id="PS50850"/>
    </source>
</evidence>
<name>A0ABW1KQK3_9ACTN</name>
<organism evidence="10 11">
    <name type="scientific">Plantactinospora solaniradicis</name>
    <dbReference type="NCBI Taxonomy" id="1723736"/>
    <lineage>
        <taxon>Bacteria</taxon>
        <taxon>Bacillati</taxon>
        <taxon>Actinomycetota</taxon>
        <taxon>Actinomycetes</taxon>
        <taxon>Micromonosporales</taxon>
        <taxon>Micromonosporaceae</taxon>
        <taxon>Plantactinospora</taxon>
    </lineage>
</organism>
<evidence type="ECO:0000256" key="7">
    <source>
        <dbReference type="ARBA" id="ARBA00023136"/>
    </source>
</evidence>
<proteinExistence type="inferred from homology"/>
<feature type="transmembrane region" description="Helical" evidence="8">
    <location>
        <begin position="315"/>
        <end position="338"/>
    </location>
</feature>
<dbReference type="InterPro" id="IPR036259">
    <property type="entry name" value="MFS_trans_sf"/>
</dbReference>